<accession>A0A344TJY1</accession>
<gene>
    <name evidence="2" type="ORF">DR864_14935</name>
</gene>
<evidence type="ECO:0008006" key="4">
    <source>
        <dbReference type="Google" id="ProtNLM"/>
    </source>
</evidence>
<protein>
    <recommendedName>
        <fullName evidence="4">Type II toxin-antitoxin system RelE/ParE family toxin</fullName>
    </recommendedName>
</protein>
<dbReference type="OrthoDB" id="5574284at2"/>
<dbReference type="AlphaFoldDB" id="A0A344TJY1"/>
<dbReference type="EMBL" id="CP030850">
    <property type="protein sequence ID" value="AXE18952.1"/>
    <property type="molecule type" value="Genomic_DNA"/>
</dbReference>
<dbReference type="InterPro" id="IPR007712">
    <property type="entry name" value="RelE/ParE_toxin"/>
</dbReference>
<name>A0A344TJY1_9BACT</name>
<reference evidence="2 3" key="1">
    <citation type="submission" date="2018-07" db="EMBL/GenBank/DDBJ databases">
        <title>Genome sequencing of Runella.</title>
        <authorList>
            <person name="Baek M.-G."/>
            <person name="Yi H."/>
        </authorList>
    </citation>
    <scope>NUCLEOTIDE SEQUENCE [LARGE SCALE GENOMIC DNA]</scope>
    <source>
        <strain evidence="2 3">HYN0085</strain>
    </source>
</reference>
<keyword evidence="3" id="KW-1185">Reference proteome</keyword>
<evidence type="ECO:0000313" key="2">
    <source>
        <dbReference type="EMBL" id="AXE18952.1"/>
    </source>
</evidence>
<evidence type="ECO:0000313" key="3">
    <source>
        <dbReference type="Proteomes" id="UP000251993"/>
    </source>
</evidence>
<dbReference type="KEGG" id="run:DR864_14935"/>
<sequence>MPLFDDLLEIEEFIGQPKADRVIENIMERARQLAQFPDSSSIQEMPSHRRSYRFVVEGNYKIIYSFEHNVVQICAVFDTRRDPKNLKL</sequence>
<evidence type="ECO:0000256" key="1">
    <source>
        <dbReference type="ARBA" id="ARBA00022649"/>
    </source>
</evidence>
<keyword evidence="1" id="KW-1277">Toxin-antitoxin system</keyword>
<organism evidence="2 3">
    <name type="scientific">Runella rosea</name>
    <dbReference type="NCBI Taxonomy" id="2259595"/>
    <lineage>
        <taxon>Bacteria</taxon>
        <taxon>Pseudomonadati</taxon>
        <taxon>Bacteroidota</taxon>
        <taxon>Cytophagia</taxon>
        <taxon>Cytophagales</taxon>
        <taxon>Spirosomataceae</taxon>
        <taxon>Runella</taxon>
    </lineage>
</organism>
<dbReference type="Proteomes" id="UP000251993">
    <property type="component" value="Chromosome"/>
</dbReference>
<dbReference type="Gene3D" id="3.30.2310.20">
    <property type="entry name" value="RelE-like"/>
    <property type="match status" value="1"/>
</dbReference>
<proteinExistence type="predicted"/>
<dbReference type="InterPro" id="IPR035093">
    <property type="entry name" value="RelE/ParE_toxin_dom_sf"/>
</dbReference>
<dbReference type="Pfam" id="PF05016">
    <property type="entry name" value="ParE_toxin"/>
    <property type="match status" value="1"/>
</dbReference>
<dbReference type="RefSeq" id="WP_114067733.1">
    <property type="nucleotide sequence ID" value="NZ_CP030850.1"/>
</dbReference>